<dbReference type="GO" id="GO:0008652">
    <property type="term" value="P:amino acid biosynthetic process"/>
    <property type="evidence" value="ECO:0007669"/>
    <property type="project" value="UniProtKB-KW"/>
</dbReference>
<evidence type="ECO:0000313" key="11">
    <source>
        <dbReference type="Proteomes" id="UP000230903"/>
    </source>
</evidence>
<proteinExistence type="inferred from homology"/>
<reference evidence="11" key="1">
    <citation type="submission" date="2017-09" db="EMBL/GenBank/DDBJ databases">
        <title>Depth-based differentiation of microbial function through sediment-hosted aquifers and enrichment of novel symbionts in the deep terrestrial subsurface.</title>
        <authorList>
            <person name="Probst A.J."/>
            <person name="Ladd B."/>
            <person name="Jarett J.K."/>
            <person name="Geller-Mcgrath D.E."/>
            <person name="Sieber C.M.K."/>
            <person name="Emerson J.B."/>
            <person name="Anantharaman K."/>
            <person name="Thomas B.C."/>
            <person name="Malmstrom R."/>
            <person name="Stieglmeier M."/>
            <person name="Klingl A."/>
            <person name="Woyke T."/>
            <person name="Ryan C.M."/>
            <person name="Banfield J.F."/>
        </authorList>
    </citation>
    <scope>NUCLEOTIDE SEQUENCE [LARGE SCALE GENOMIC DNA]</scope>
</reference>
<comment type="caution">
    <text evidence="7">Lacks conserved residue(s) required for the propagation of feature annotation.</text>
</comment>
<dbReference type="NCBIfam" id="TIGR00507">
    <property type="entry name" value="aroE"/>
    <property type="match status" value="1"/>
</dbReference>
<comment type="subunit">
    <text evidence="7">Homodimer.</text>
</comment>
<gene>
    <name evidence="7 10" type="primary">aroE</name>
    <name evidence="10" type="ORF">COU10_03885</name>
</gene>
<keyword evidence="3 7" id="KW-0028">Amino-acid biosynthesis</keyword>
<comment type="catalytic activity">
    <reaction evidence="7">
        <text>shikimate + NADP(+) = 3-dehydroshikimate + NADPH + H(+)</text>
        <dbReference type="Rhea" id="RHEA:17737"/>
        <dbReference type="ChEBI" id="CHEBI:15378"/>
        <dbReference type="ChEBI" id="CHEBI:16630"/>
        <dbReference type="ChEBI" id="CHEBI:36208"/>
        <dbReference type="ChEBI" id="CHEBI:57783"/>
        <dbReference type="ChEBI" id="CHEBI:58349"/>
        <dbReference type="EC" id="1.1.1.25"/>
    </reaction>
</comment>
<evidence type="ECO:0000256" key="3">
    <source>
        <dbReference type="ARBA" id="ARBA00022605"/>
    </source>
</evidence>
<comment type="function">
    <text evidence="7">Involved in the biosynthesis of the chorismate, which leads to the biosynthesis of aromatic amino acids. Catalyzes the reversible NADPH linked reduction of 3-dehydroshikimate (DHSA) to yield shikimate (SA).</text>
</comment>
<sequence length="308" mass="34176">MKSMPKLHSHNQFITCLIGDPVEHSVSDVMFQYFAKLTGIENYNHLKFKISKNNPENLKIAMRAISVFGIAGVNITLPYKENVVKYLDIVDKTAQLVGAVNTIVNKRGKLIGYNTDGHGAIKAIETKLRPIKGTDKIVIFGAGGAARAIIGSLPQISSLIVLSRASDFNRAEKLRKDFAKHGFKIETKPLTDKNITSEIKKANFVINATPVGMYPKSNDSIINKNHLNSISKSTIRSIGFFDAVFNPFETKFLRLVKQHGAKTCSGIYMMVYQGIKAFELWTGKKVPGESVEKVSRLLQKVINSKYGK</sequence>
<dbReference type="SUPFAM" id="SSF51735">
    <property type="entry name" value="NAD(P)-binding Rossmann-fold domains"/>
    <property type="match status" value="1"/>
</dbReference>
<dbReference type="SUPFAM" id="SSF53223">
    <property type="entry name" value="Aminoacid dehydrogenase-like, N-terminal domain"/>
    <property type="match status" value="1"/>
</dbReference>
<name>A0A2H0UPI5_9BACT</name>
<dbReference type="Pfam" id="PF08501">
    <property type="entry name" value="Shikimate_dh_N"/>
    <property type="match status" value="1"/>
</dbReference>
<dbReference type="Gene3D" id="3.40.50.720">
    <property type="entry name" value="NAD(P)-binding Rossmann-like Domain"/>
    <property type="match status" value="1"/>
</dbReference>
<feature type="binding site" evidence="7">
    <location>
        <begin position="141"/>
        <end position="145"/>
    </location>
    <ligand>
        <name>NADP(+)</name>
        <dbReference type="ChEBI" id="CHEBI:58349"/>
    </ligand>
</feature>
<feature type="binding site" evidence="7">
    <location>
        <position position="273"/>
    </location>
    <ligand>
        <name>shikimate</name>
        <dbReference type="ChEBI" id="CHEBI:36208"/>
    </ligand>
</feature>
<accession>A0A2H0UPI5</accession>
<dbReference type="InterPro" id="IPR036291">
    <property type="entry name" value="NAD(P)-bd_dom_sf"/>
</dbReference>
<evidence type="ECO:0000256" key="5">
    <source>
        <dbReference type="ARBA" id="ARBA00023002"/>
    </source>
</evidence>
<dbReference type="PANTHER" id="PTHR21089:SF1">
    <property type="entry name" value="BIFUNCTIONAL 3-DEHYDROQUINATE DEHYDRATASE_SHIKIMATE DEHYDROGENASE, CHLOROPLASTIC"/>
    <property type="match status" value="1"/>
</dbReference>
<evidence type="ECO:0000256" key="2">
    <source>
        <dbReference type="ARBA" id="ARBA00012962"/>
    </source>
</evidence>
<dbReference type="PANTHER" id="PTHR21089">
    <property type="entry name" value="SHIKIMATE DEHYDROGENASE"/>
    <property type="match status" value="1"/>
</dbReference>
<dbReference type="GO" id="GO:0050661">
    <property type="term" value="F:NADP binding"/>
    <property type="evidence" value="ECO:0007669"/>
    <property type="project" value="InterPro"/>
</dbReference>
<dbReference type="InterPro" id="IPR046346">
    <property type="entry name" value="Aminoacid_DH-like_N_sf"/>
</dbReference>
<dbReference type="GO" id="GO:0004764">
    <property type="term" value="F:shikimate 3-dehydrogenase (NADP+) activity"/>
    <property type="evidence" value="ECO:0007669"/>
    <property type="project" value="UniProtKB-UniRule"/>
</dbReference>
<dbReference type="GO" id="GO:0019632">
    <property type="term" value="P:shikimate metabolic process"/>
    <property type="evidence" value="ECO:0007669"/>
    <property type="project" value="InterPro"/>
</dbReference>
<dbReference type="AlphaFoldDB" id="A0A2H0UPI5"/>
<evidence type="ECO:0000256" key="4">
    <source>
        <dbReference type="ARBA" id="ARBA00022857"/>
    </source>
</evidence>
<dbReference type="Pfam" id="PF18317">
    <property type="entry name" value="SDH_C"/>
    <property type="match status" value="1"/>
</dbReference>
<dbReference type="EC" id="1.1.1.25" evidence="2 7"/>
<keyword evidence="6 7" id="KW-0057">Aromatic amino acid biosynthesis</keyword>
<feature type="binding site" evidence="7">
    <location>
        <position position="266"/>
    </location>
    <ligand>
        <name>NADP(+)</name>
        <dbReference type="ChEBI" id="CHEBI:58349"/>
    </ligand>
</feature>
<dbReference type="InterPro" id="IPR041121">
    <property type="entry name" value="SDH_C"/>
</dbReference>
<feature type="domain" description="Shikimate dehydrogenase substrate binding N-terminal" evidence="8">
    <location>
        <begin position="17"/>
        <end position="103"/>
    </location>
</feature>
<feature type="binding site" evidence="7">
    <location>
        <position position="76"/>
    </location>
    <ligand>
        <name>shikimate</name>
        <dbReference type="ChEBI" id="CHEBI:36208"/>
    </ligand>
</feature>
<evidence type="ECO:0000313" key="10">
    <source>
        <dbReference type="EMBL" id="PIR87586.1"/>
    </source>
</evidence>
<dbReference type="InterPro" id="IPR022893">
    <property type="entry name" value="Shikimate_DH_fam"/>
</dbReference>
<comment type="similarity">
    <text evidence="7">Belongs to the shikimate dehydrogenase family.</text>
</comment>
<organism evidence="10 11">
    <name type="scientific">Candidatus Harrisonbacteria bacterium CG10_big_fil_rev_8_21_14_0_10_45_28</name>
    <dbReference type="NCBI Taxonomy" id="1974586"/>
    <lineage>
        <taxon>Bacteria</taxon>
        <taxon>Candidatus Harrisoniibacteriota</taxon>
    </lineage>
</organism>
<dbReference type="GO" id="GO:0009073">
    <property type="term" value="P:aromatic amino acid family biosynthetic process"/>
    <property type="evidence" value="ECO:0007669"/>
    <property type="project" value="UniProtKB-KW"/>
</dbReference>
<dbReference type="UniPathway" id="UPA00053">
    <property type="reaction ID" value="UER00087"/>
</dbReference>
<dbReference type="InterPro" id="IPR013708">
    <property type="entry name" value="Shikimate_DH-bd_N"/>
</dbReference>
<evidence type="ECO:0000256" key="7">
    <source>
        <dbReference type="HAMAP-Rule" id="MF_00222"/>
    </source>
</evidence>
<dbReference type="GO" id="GO:0009423">
    <property type="term" value="P:chorismate biosynthetic process"/>
    <property type="evidence" value="ECO:0007669"/>
    <property type="project" value="UniProtKB-UniRule"/>
</dbReference>
<feature type="domain" description="SDH C-terminal" evidence="9">
    <location>
        <begin position="266"/>
        <end position="293"/>
    </location>
</feature>
<feature type="active site" description="Proton acceptor" evidence="7">
    <location>
        <position position="80"/>
    </location>
</feature>
<keyword evidence="5 7" id="KW-0560">Oxidoreductase</keyword>
<dbReference type="Proteomes" id="UP000230903">
    <property type="component" value="Unassembled WGS sequence"/>
</dbReference>
<comment type="pathway">
    <text evidence="1 7">Metabolic intermediate biosynthesis; chorismate biosynthesis; chorismate from D-erythrose 4-phosphate and phosphoenolpyruvate: step 4/7.</text>
</comment>
<dbReference type="CDD" id="cd01065">
    <property type="entry name" value="NAD_bind_Shikimate_DH"/>
    <property type="match status" value="1"/>
</dbReference>
<dbReference type="HAMAP" id="MF_00222">
    <property type="entry name" value="Shikimate_DH_AroE"/>
    <property type="match status" value="1"/>
</dbReference>
<protein>
    <recommendedName>
        <fullName evidence="2 7">Shikimate dehydrogenase (NADP(+))</fullName>
        <shortName evidence="7">SDH</shortName>
        <ecNumber evidence="2 7">1.1.1.25</ecNumber>
    </recommendedName>
</protein>
<evidence type="ECO:0000259" key="9">
    <source>
        <dbReference type="Pfam" id="PF18317"/>
    </source>
</evidence>
<dbReference type="Gene3D" id="3.40.50.10860">
    <property type="entry name" value="Leucine Dehydrogenase, chain A, domain 1"/>
    <property type="match status" value="1"/>
</dbReference>
<dbReference type="InterPro" id="IPR011342">
    <property type="entry name" value="Shikimate_DH"/>
</dbReference>
<evidence type="ECO:0000256" key="6">
    <source>
        <dbReference type="ARBA" id="ARBA00023141"/>
    </source>
</evidence>
<feature type="binding site" evidence="7">
    <location>
        <position position="243"/>
    </location>
    <ligand>
        <name>NADP(+)</name>
        <dbReference type="ChEBI" id="CHEBI:58349"/>
    </ligand>
</feature>
<feature type="binding site" evidence="7">
    <location>
        <position position="116"/>
    </location>
    <ligand>
        <name>shikimate</name>
        <dbReference type="ChEBI" id="CHEBI:36208"/>
    </ligand>
</feature>
<dbReference type="EMBL" id="PFBC01000059">
    <property type="protein sequence ID" value="PIR87586.1"/>
    <property type="molecule type" value="Genomic_DNA"/>
</dbReference>
<feature type="binding site" evidence="7">
    <location>
        <position position="101"/>
    </location>
    <ligand>
        <name>shikimate</name>
        <dbReference type="ChEBI" id="CHEBI:36208"/>
    </ligand>
</feature>
<keyword evidence="4 7" id="KW-0521">NADP</keyword>
<evidence type="ECO:0000259" key="8">
    <source>
        <dbReference type="Pfam" id="PF08501"/>
    </source>
</evidence>
<evidence type="ECO:0000256" key="1">
    <source>
        <dbReference type="ARBA" id="ARBA00004871"/>
    </source>
</evidence>
<feature type="binding site" evidence="7">
    <location>
        <begin position="25"/>
        <end position="27"/>
    </location>
    <ligand>
        <name>shikimate</name>
        <dbReference type="ChEBI" id="CHEBI:36208"/>
    </ligand>
</feature>
<comment type="caution">
    <text evidence="10">The sequence shown here is derived from an EMBL/GenBank/DDBJ whole genome shotgun (WGS) entry which is preliminary data.</text>
</comment>